<dbReference type="EMBL" id="LXQA011274548">
    <property type="protein sequence ID" value="MCI91526.1"/>
    <property type="molecule type" value="Genomic_DNA"/>
</dbReference>
<feature type="region of interest" description="Disordered" evidence="1">
    <location>
        <begin position="1"/>
        <end position="29"/>
    </location>
</feature>
<feature type="compositionally biased region" description="Basic and acidic residues" evidence="1">
    <location>
        <begin position="18"/>
        <end position="29"/>
    </location>
</feature>
<protein>
    <submittedName>
        <fullName evidence="2">Uncharacterized protein</fullName>
    </submittedName>
</protein>
<sequence length="29" mass="3466">MTPKQKNTTTPQPQDYHTPLEEKEMINHQ</sequence>
<feature type="non-terminal residue" evidence="2">
    <location>
        <position position="29"/>
    </location>
</feature>
<reference evidence="2 3" key="1">
    <citation type="journal article" date="2018" name="Front. Plant Sci.">
        <title>Red Clover (Trifolium pratense) and Zigzag Clover (T. medium) - A Picture of Genomic Similarities and Differences.</title>
        <authorList>
            <person name="Dluhosova J."/>
            <person name="Istvanek J."/>
            <person name="Nedelnik J."/>
            <person name="Repkova J."/>
        </authorList>
    </citation>
    <scope>NUCLEOTIDE SEQUENCE [LARGE SCALE GENOMIC DNA]</scope>
    <source>
        <strain evidence="3">cv. 10/8</strain>
        <tissue evidence="2">Leaf</tissue>
    </source>
</reference>
<keyword evidence="3" id="KW-1185">Reference proteome</keyword>
<evidence type="ECO:0000313" key="3">
    <source>
        <dbReference type="Proteomes" id="UP000265520"/>
    </source>
</evidence>
<accession>A0A392VTD8</accession>
<organism evidence="2 3">
    <name type="scientific">Trifolium medium</name>
    <dbReference type="NCBI Taxonomy" id="97028"/>
    <lineage>
        <taxon>Eukaryota</taxon>
        <taxon>Viridiplantae</taxon>
        <taxon>Streptophyta</taxon>
        <taxon>Embryophyta</taxon>
        <taxon>Tracheophyta</taxon>
        <taxon>Spermatophyta</taxon>
        <taxon>Magnoliopsida</taxon>
        <taxon>eudicotyledons</taxon>
        <taxon>Gunneridae</taxon>
        <taxon>Pentapetalae</taxon>
        <taxon>rosids</taxon>
        <taxon>fabids</taxon>
        <taxon>Fabales</taxon>
        <taxon>Fabaceae</taxon>
        <taxon>Papilionoideae</taxon>
        <taxon>50 kb inversion clade</taxon>
        <taxon>NPAAA clade</taxon>
        <taxon>Hologalegina</taxon>
        <taxon>IRL clade</taxon>
        <taxon>Trifolieae</taxon>
        <taxon>Trifolium</taxon>
    </lineage>
</organism>
<dbReference type="Proteomes" id="UP000265520">
    <property type="component" value="Unassembled WGS sequence"/>
</dbReference>
<evidence type="ECO:0000313" key="2">
    <source>
        <dbReference type="EMBL" id="MCI91526.1"/>
    </source>
</evidence>
<evidence type="ECO:0000256" key="1">
    <source>
        <dbReference type="SAM" id="MobiDB-lite"/>
    </source>
</evidence>
<dbReference type="AlphaFoldDB" id="A0A392VTD8"/>
<feature type="compositionally biased region" description="Low complexity" evidence="1">
    <location>
        <begin position="1"/>
        <end position="14"/>
    </location>
</feature>
<proteinExistence type="predicted"/>
<name>A0A392VTD8_9FABA</name>
<comment type="caution">
    <text evidence="2">The sequence shown here is derived from an EMBL/GenBank/DDBJ whole genome shotgun (WGS) entry which is preliminary data.</text>
</comment>